<reference evidence="4 5" key="1">
    <citation type="journal article" date="2019" name="Int. J. Syst. Evol. Microbiol.">
        <title>The Global Catalogue of Microorganisms (GCM) 10K type strain sequencing project: providing services to taxonomists for standard genome sequencing and annotation.</title>
        <authorList>
            <consortium name="The Broad Institute Genomics Platform"/>
            <consortium name="The Broad Institute Genome Sequencing Center for Infectious Disease"/>
            <person name="Wu L."/>
            <person name="Ma J."/>
        </authorList>
    </citation>
    <scope>NUCLEOTIDE SEQUENCE [LARGE SCALE GENOMIC DNA]</scope>
    <source>
        <strain evidence="4 5">JCM 16013</strain>
    </source>
</reference>
<keyword evidence="2" id="KW-0597">Phosphoprotein</keyword>
<dbReference type="RefSeq" id="WP_344662884.1">
    <property type="nucleotide sequence ID" value="NZ_BAAAQM010000086.1"/>
</dbReference>
<dbReference type="PROSITE" id="PS00012">
    <property type="entry name" value="PHOSPHOPANTETHEINE"/>
    <property type="match status" value="1"/>
</dbReference>
<comment type="caution">
    <text evidence="4">The sequence shown here is derived from an EMBL/GenBank/DDBJ whole genome shotgun (WGS) entry which is preliminary data.</text>
</comment>
<organism evidence="4 5">
    <name type="scientific">Catenulispora subtropica</name>
    <dbReference type="NCBI Taxonomy" id="450798"/>
    <lineage>
        <taxon>Bacteria</taxon>
        <taxon>Bacillati</taxon>
        <taxon>Actinomycetota</taxon>
        <taxon>Actinomycetes</taxon>
        <taxon>Catenulisporales</taxon>
        <taxon>Catenulisporaceae</taxon>
        <taxon>Catenulispora</taxon>
    </lineage>
</organism>
<evidence type="ECO:0000313" key="4">
    <source>
        <dbReference type="EMBL" id="GAA2005513.1"/>
    </source>
</evidence>
<evidence type="ECO:0000313" key="5">
    <source>
        <dbReference type="Proteomes" id="UP001499854"/>
    </source>
</evidence>
<accession>A0ABN2TD30</accession>
<dbReference type="InterPro" id="IPR020806">
    <property type="entry name" value="PKS_PP-bd"/>
</dbReference>
<dbReference type="Gene3D" id="1.10.1200.10">
    <property type="entry name" value="ACP-like"/>
    <property type="match status" value="1"/>
</dbReference>
<dbReference type="SMART" id="SM00823">
    <property type="entry name" value="PKS_PP"/>
    <property type="match status" value="1"/>
</dbReference>
<gene>
    <name evidence="4" type="ORF">GCM10009838_84660</name>
</gene>
<keyword evidence="1" id="KW-0596">Phosphopantetheine</keyword>
<dbReference type="SUPFAM" id="SSF47336">
    <property type="entry name" value="ACP-like"/>
    <property type="match status" value="1"/>
</dbReference>
<protein>
    <recommendedName>
        <fullName evidence="3">Carrier domain-containing protein</fullName>
    </recommendedName>
</protein>
<evidence type="ECO:0000256" key="2">
    <source>
        <dbReference type="ARBA" id="ARBA00022553"/>
    </source>
</evidence>
<dbReference type="InterPro" id="IPR009081">
    <property type="entry name" value="PP-bd_ACP"/>
</dbReference>
<dbReference type="EMBL" id="BAAAQM010000086">
    <property type="protein sequence ID" value="GAA2005513.1"/>
    <property type="molecule type" value="Genomic_DNA"/>
</dbReference>
<dbReference type="InterPro" id="IPR006162">
    <property type="entry name" value="Ppantetheine_attach_site"/>
</dbReference>
<keyword evidence="5" id="KW-1185">Reference proteome</keyword>
<evidence type="ECO:0000256" key="1">
    <source>
        <dbReference type="ARBA" id="ARBA00022450"/>
    </source>
</evidence>
<dbReference type="InterPro" id="IPR036736">
    <property type="entry name" value="ACP-like_sf"/>
</dbReference>
<dbReference type="PROSITE" id="PS50075">
    <property type="entry name" value="CARRIER"/>
    <property type="match status" value="1"/>
</dbReference>
<name>A0ABN2TD30_9ACTN</name>
<proteinExistence type="predicted"/>
<dbReference type="Pfam" id="PF00550">
    <property type="entry name" value="PP-binding"/>
    <property type="match status" value="1"/>
</dbReference>
<feature type="domain" description="Carrier" evidence="3">
    <location>
        <begin position="1"/>
        <end position="76"/>
    </location>
</feature>
<evidence type="ECO:0000259" key="3">
    <source>
        <dbReference type="PROSITE" id="PS50075"/>
    </source>
</evidence>
<dbReference type="Proteomes" id="UP001499854">
    <property type="component" value="Unassembled WGS sequence"/>
</dbReference>
<sequence length="80" mass="8773">MTDSELLDTIHERWCEVLDSDRAEPGEDFFHSGGNSLLAVRLTGALREDLGVKIPIAALFEARELGAYTAKVRALVTSAR</sequence>